<evidence type="ECO:0000256" key="8">
    <source>
        <dbReference type="ARBA" id="ARBA00023136"/>
    </source>
</evidence>
<feature type="compositionally biased region" description="Basic and acidic residues" evidence="12">
    <location>
        <begin position="258"/>
        <end position="271"/>
    </location>
</feature>
<name>A0ABS9MLQ6_9FIRM</name>
<dbReference type="NCBIfam" id="TIGR02228">
    <property type="entry name" value="sigpep_I_arch"/>
    <property type="match status" value="1"/>
</dbReference>
<dbReference type="Proteomes" id="UP001298681">
    <property type="component" value="Unassembled WGS sequence"/>
</dbReference>
<comment type="subcellular location">
    <subcellularLocation>
        <location evidence="1">Endoplasmic reticulum membrane</location>
        <topology evidence="1">Single-pass type II membrane protein</topology>
    </subcellularLocation>
</comment>
<keyword evidence="5" id="KW-0256">Endoplasmic reticulum</keyword>
<dbReference type="Gene3D" id="2.10.109.10">
    <property type="entry name" value="Umud Fragment, subunit A"/>
    <property type="match status" value="1"/>
</dbReference>
<keyword evidence="4 15" id="KW-0378">Hydrolase</keyword>
<evidence type="ECO:0000256" key="7">
    <source>
        <dbReference type="ARBA" id="ARBA00022989"/>
    </source>
</evidence>
<evidence type="ECO:0000256" key="10">
    <source>
        <dbReference type="ARBA" id="ARBA00045533"/>
    </source>
</evidence>
<dbReference type="InterPro" id="IPR036286">
    <property type="entry name" value="LexA/Signal_pep-like_sf"/>
</dbReference>
<gene>
    <name evidence="15" type="ORF">L0P57_12615</name>
</gene>
<keyword evidence="8 13" id="KW-0472">Membrane</keyword>
<evidence type="ECO:0000313" key="15">
    <source>
        <dbReference type="EMBL" id="MCG4611770.1"/>
    </source>
</evidence>
<evidence type="ECO:0000256" key="4">
    <source>
        <dbReference type="ARBA" id="ARBA00022801"/>
    </source>
</evidence>
<dbReference type="GO" id="GO:0009003">
    <property type="term" value="F:signal peptidase activity"/>
    <property type="evidence" value="ECO:0007669"/>
    <property type="project" value="UniProtKB-EC"/>
</dbReference>
<dbReference type="PANTHER" id="PTHR10806:SF6">
    <property type="entry name" value="SIGNAL PEPTIDASE COMPLEX CATALYTIC SUBUNIT SEC11"/>
    <property type="match status" value="1"/>
</dbReference>
<dbReference type="InterPro" id="IPR019756">
    <property type="entry name" value="Pept_S26A_signal_pept_1_Ser-AS"/>
</dbReference>
<dbReference type="InterPro" id="IPR019533">
    <property type="entry name" value="Peptidase_S26"/>
</dbReference>
<comment type="function">
    <text evidence="10">Catalytic component of the signal peptidase complex (SPC) which catalyzes the cleavage of N-terminal signal sequences from nascent proteins as they are translocated into the lumen of the endoplasmic reticulum. Specifically cleaves N-terminal signal peptides that contain a hydrophobic alpha-helix (h-region) shorter than 18-20 amino acids.</text>
</comment>
<dbReference type="Pfam" id="PF10502">
    <property type="entry name" value="Peptidase_S26"/>
    <property type="match status" value="1"/>
</dbReference>
<feature type="domain" description="Peptidase S26" evidence="14">
    <location>
        <begin position="46"/>
        <end position="91"/>
    </location>
</feature>
<evidence type="ECO:0000256" key="6">
    <source>
        <dbReference type="ARBA" id="ARBA00022968"/>
    </source>
</evidence>
<dbReference type="EC" id="3.4.21.89" evidence="11"/>
<reference evidence="15 16" key="1">
    <citation type="submission" date="2022-01" db="EMBL/GenBank/DDBJ databases">
        <title>Collection of gut derived symbiotic bacterial strains cultured from healthy donors.</title>
        <authorList>
            <person name="Lin H."/>
            <person name="Kohout C."/>
            <person name="Waligurski E."/>
            <person name="Pamer E.G."/>
        </authorList>
    </citation>
    <scope>NUCLEOTIDE SEQUENCE [LARGE SCALE GENOMIC DNA]</scope>
    <source>
        <strain evidence="15 16">DFI.7.58</strain>
    </source>
</reference>
<evidence type="ECO:0000256" key="1">
    <source>
        <dbReference type="ARBA" id="ARBA00004648"/>
    </source>
</evidence>
<dbReference type="EMBL" id="JAKNHQ010000022">
    <property type="protein sequence ID" value="MCG4611770.1"/>
    <property type="molecule type" value="Genomic_DNA"/>
</dbReference>
<dbReference type="CDD" id="cd06530">
    <property type="entry name" value="S26_SPase_I"/>
    <property type="match status" value="1"/>
</dbReference>
<accession>A0ABS9MLQ6</accession>
<feature type="transmembrane region" description="Helical" evidence="13">
    <location>
        <begin position="12"/>
        <end position="36"/>
    </location>
</feature>
<keyword evidence="2" id="KW-0645">Protease</keyword>
<keyword evidence="3 13" id="KW-0812">Transmembrane</keyword>
<evidence type="ECO:0000256" key="3">
    <source>
        <dbReference type="ARBA" id="ARBA00022692"/>
    </source>
</evidence>
<evidence type="ECO:0000256" key="5">
    <source>
        <dbReference type="ARBA" id="ARBA00022824"/>
    </source>
</evidence>
<organism evidence="15 16">
    <name type="scientific">Anaeromassilibacillus senegalensis</name>
    <dbReference type="NCBI Taxonomy" id="1673717"/>
    <lineage>
        <taxon>Bacteria</taxon>
        <taxon>Bacillati</taxon>
        <taxon>Bacillota</taxon>
        <taxon>Clostridia</taxon>
        <taxon>Eubacteriales</taxon>
        <taxon>Acutalibacteraceae</taxon>
        <taxon>Anaeromassilibacillus</taxon>
    </lineage>
</organism>
<evidence type="ECO:0000256" key="2">
    <source>
        <dbReference type="ARBA" id="ARBA00022670"/>
    </source>
</evidence>
<sequence length="271" mass="30190">MMERIKKIWSIICKILNAFFLVVLIGLIVILLYLAIGSKGNGLPFLQNYQMFTVLSGSMEPTLNVGGVIIVEKVDPMTLQEGDIITFISNDTSLSGQVVSHRIIQVVDNNNGRMFITKGDANEDRDDAAAVPTNVIGRVIFHIPYLGYLLNFMKTRNGFFFLLLLPCMIILFVESISLLKNFWAYQDEKKALKEGKSENASDEQAPSEQEALPDGLQKEPGDAEMLNFEGPTEETSEQQRPEAQELVASQSADLVEPSDEHDAEDSQIKDD</sequence>
<evidence type="ECO:0000259" key="14">
    <source>
        <dbReference type="Pfam" id="PF10502"/>
    </source>
</evidence>
<dbReference type="RefSeq" id="WP_087230136.1">
    <property type="nucleotide sequence ID" value="NZ_JAKNHQ010000022.1"/>
</dbReference>
<evidence type="ECO:0000256" key="13">
    <source>
        <dbReference type="SAM" id="Phobius"/>
    </source>
</evidence>
<dbReference type="InterPro" id="IPR001733">
    <property type="entry name" value="Peptidase_S26B"/>
</dbReference>
<feature type="transmembrane region" description="Helical" evidence="13">
    <location>
        <begin position="159"/>
        <end position="179"/>
    </location>
</feature>
<dbReference type="PANTHER" id="PTHR10806">
    <property type="entry name" value="SIGNAL PEPTIDASE COMPLEX CATALYTIC SUBUNIT SEC11"/>
    <property type="match status" value="1"/>
</dbReference>
<dbReference type="PROSITE" id="PS00501">
    <property type="entry name" value="SPASE_I_1"/>
    <property type="match status" value="1"/>
</dbReference>
<keyword evidence="6" id="KW-0735">Signal-anchor</keyword>
<dbReference type="SUPFAM" id="SSF51306">
    <property type="entry name" value="LexA/Signal peptidase"/>
    <property type="match status" value="1"/>
</dbReference>
<protein>
    <recommendedName>
        <fullName evidence="9 11">Signal peptidase I</fullName>
        <ecNumber evidence="11">3.4.21.89</ecNumber>
    </recommendedName>
</protein>
<evidence type="ECO:0000256" key="9">
    <source>
        <dbReference type="ARBA" id="ARBA00033305"/>
    </source>
</evidence>
<evidence type="ECO:0000256" key="11">
    <source>
        <dbReference type="NCBIfam" id="TIGR02228"/>
    </source>
</evidence>
<feature type="region of interest" description="Disordered" evidence="12">
    <location>
        <begin position="194"/>
        <end position="271"/>
    </location>
</feature>
<keyword evidence="7 13" id="KW-1133">Transmembrane helix</keyword>
<proteinExistence type="predicted"/>
<dbReference type="PRINTS" id="PR00728">
    <property type="entry name" value="SIGNALPTASE"/>
</dbReference>
<comment type="caution">
    <text evidence="15">The sequence shown here is derived from an EMBL/GenBank/DDBJ whole genome shotgun (WGS) entry which is preliminary data.</text>
</comment>
<evidence type="ECO:0000256" key="12">
    <source>
        <dbReference type="SAM" id="MobiDB-lite"/>
    </source>
</evidence>
<keyword evidence="16" id="KW-1185">Reference proteome</keyword>
<evidence type="ECO:0000313" key="16">
    <source>
        <dbReference type="Proteomes" id="UP001298681"/>
    </source>
</evidence>